<dbReference type="Proteomes" id="UP000289555">
    <property type="component" value="Chromosome"/>
</dbReference>
<name>A0ABN5WXF8_9GAMM</name>
<reference evidence="3" key="1">
    <citation type="journal article" date="2019" name="Microbiol. Resour. Announc.">
        <title>Complete Genome Sequence of Halomonas olivaria, a Moderately Halophilic Bacterium Isolated from Olive Processing Effluents, Obtained by Nanopore Sequencing.</title>
        <authorList>
            <person name="Nagata S."/>
            <person name="Ii K.M."/>
            <person name="Tsukimi T."/>
            <person name="Miura M.C."/>
            <person name="Galipon J."/>
            <person name="Arakawa K."/>
        </authorList>
    </citation>
    <scope>NUCLEOTIDE SEQUENCE [LARGE SCALE GENOMIC DNA]</scope>
    <source>
        <strain evidence="3">TYRC17</strain>
    </source>
</reference>
<evidence type="ECO:0000313" key="2">
    <source>
        <dbReference type="EMBL" id="BBI51639.1"/>
    </source>
</evidence>
<feature type="domain" description="CobN/magnesium chelatase" evidence="1">
    <location>
        <begin position="1"/>
        <end position="65"/>
    </location>
</feature>
<accession>A0ABN5WXF8</accession>
<dbReference type="Pfam" id="PF02514">
    <property type="entry name" value="CobN-Mg_chel"/>
    <property type="match status" value="1"/>
</dbReference>
<sequence length="73" mass="7956">MTALAEAGYPLSELPDSGDDLIRLLQGAVTNDHASLDQRACWQSISIDDYLAWFKTLPAELQNIVHTLGRTAG</sequence>
<gene>
    <name evidence="2" type="ORF">HORIV_40600</name>
</gene>
<dbReference type="EMBL" id="AP019416">
    <property type="protein sequence ID" value="BBI51639.1"/>
    <property type="molecule type" value="Genomic_DNA"/>
</dbReference>
<organism evidence="2 3">
    <name type="scientific">Vreelandella olivaria</name>
    <dbReference type="NCBI Taxonomy" id="390919"/>
    <lineage>
        <taxon>Bacteria</taxon>
        <taxon>Pseudomonadati</taxon>
        <taxon>Pseudomonadota</taxon>
        <taxon>Gammaproteobacteria</taxon>
        <taxon>Oceanospirillales</taxon>
        <taxon>Halomonadaceae</taxon>
        <taxon>Vreelandella</taxon>
    </lineage>
</organism>
<evidence type="ECO:0000313" key="3">
    <source>
        <dbReference type="Proteomes" id="UP000289555"/>
    </source>
</evidence>
<keyword evidence="3" id="KW-1185">Reference proteome</keyword>
<proteinExistence type="predicted"/>
<evidence type="ECO:0000259" key="1">
    <source>
        <dbReference type="Pfam" id="PF02514"/>
    </source>
</evidence>
<protein>
    <recommendedName>
        <fullName evidence="1">CobN/magnesium chelatase domain-containing protein</fullName>
    </recommendedName>
</protein>
<dbReference type="InterPro" id="IPR003672">
    <property type="entry name" value="CobN/Mg_chltase"/>
</dbReference>